<comment type="caution">
    <text evidence="2">The sequence shown here is derived from an EMBL/GenBank/DDBJ whole genome shotgun (WGS) entry which is preliminary data.</text>
</comment>
<reference evidence="2 3" key="1">
    <citation type="submission" date="2024-10" db="EMBL/GenBank/DDBJ databases">
        <title>Updated reference genomes for cyclostephanoid diatoms.</title>
        <authorList>
            <person name="Roberts W.R."/>
            <person name="Alverson A.J."/>
        </authorList>
    </citation>
    <scope>NUCLEOTIDE SEQUENCE [LARGE SCALE GENOMIC DNA]</scope>
    <source>
        <strain evidence="2 3">AJA228-03</strain>
    </source>
</reference>
<evidence type="ECO:0000313" key="2">
    <source>
        <dbReference type="EMBL" id="KAL3826595.1"/>
    </source>
</evidence>
<gene>
    <name evidence="2" type="ORF">ACHAXA_010520</name>
</gene>
<keyword evidence="3" id="KW-1185">Reference proteome</keyword>
<dbReference type="PANTHER" id="PTHR35213">
    <property type="entry name" value="RING-TYPE DOMAIN-CONTAINING PROTEIN-RELATED"/>
    <property type="match status" value="1"/>
</dbReference>
<name>A0ABD3SPT2_9STRA</name>
<feature type="region of interest" description="Disordered" evidence="1">
    <location>
        <begin position="21"/>
        <end position="40"/>
    </location>
</feature>
<dbReference type="Proteomes" id="UP001530377">
    <property type="component" value="Unassembled WGS sequence"/>
</dbReference>
<proteinExistence type="predicted"/>
<accession>A0ABD3SPT2</accession>
<dbReference type="AlphaFoldDB" id="A0ABD3SPT2"/>
<evidence type="ECO:0000256" key="1">
    <source>
        <dbReference type="SAM" id="MobiDB-lite"/>
    </source>
</evidence>
<sequence>MEAVTTDNYNQLVSDECDNHEVAHDSQSQNQVRASGGSPLRRGKWAAEEEAYALAAIQDFNSGYLDAQPGTTLRTYLSQALDCDPMRITKKFTGDASIGKKVFHPAARDDPEVLKEIMNAQNKNWPESPWQLRLFRWLLS</sequence>
<organism evidence="2 3">
    <name type="scientific">Cyclostephanos tholiformis</name>
    <dbReference type="NCBI Taxonomy" id="382380"/>
    <lineage>
        <taxon>Eukaryota</taxon>
        <taxon>Sar</taxon>
        <taxon>Stramenopiles</taxon>
        <taxon>Ochrophyta</taxon>
        <taxon>Bacillariophyta</taxon>
        <taxon>Coscinodiscophyceae</taxon>
        <taxon>Thalassiosirophycidae</taxon>
        <taxon>Stephanodiscales</taxon>
        <taxon>Stephanodiscaceae</taxon>
        <taxon>Cyclostephanos</taxon>
    </lineage>
</organism>
<dbReference type="EMBL" id="JALLPB020000018">
    <property type="protein sequence ID" value="KAL3826595.1"/>
    <property type="molecule type" value="Genomic_DNA"/>
</dbReference>
<evidence type="ECO:0000313" key="3">
    <source>
        <dbReference type="Proteomes" id="UP001530377"/>
    </source>
</evidence>
<protein>
    <submittedName>
        <fullName evidence="2">Uncharacterized protein</fullName>
    </submittedName>
</protein>